<accession>A0A2P2M098</accession>
<dbReference type="FunFam" id="3.30.310.130:FF:000006">
    <property type="entry name" value="Probable ubiquitin-like-specific protease 2B"/>
    <property type="match status" value="1"/>
</dbReference>
<evidence type="ECO:0000256" key="1">
    <source>
        <dbReference type="ARBA" id="ARBA00005234"/>
    </source>
</evidence>
<feature type="domain" description="Ubiquitin-like protease family profile" evidence="8">
    <location>
        <begin position="178"/>
        <end position="372"/>
    </location>
</feature>
<sequence length="738" mass="82811">MMTRELTDNICLCNVQDDVNIAVDYVAYRNYNCSGCLVTFSSSGIKIDGLTSYDSQETLSIERGIDDIVQIESRHLQRLETVIVKFHILSKDEVQADDACVTSGVEELDFVAVEPNWFGTWKQITALNVKYLAVWCAVNDTDAAMVEGDDLLQQRRYFPNFDEAFEDVVYPKGDSDAVSISKRDVDLLQPETFINDTIIDFYIKYLKNRIPPEEKHRFHFFNSFFFRKLADLDKDPSSANDGRAAFLRVHKWTRKVDIFGKDYVFIPVNFNLHWSLLIMCHPGELAGFKDEDSTKSLRVPCVLHMDSIKGTHTGLKNLVQSYLWEEWKERQKETAEDLSSKFLNLRFVPLELPQQENSYDCGLFLLHYLELFLVESPVNFSPFKINEFSMFLTVDWFPPAEASLKRTLIMRLISELLENNPRGGDFSDEPQSDSPNDGEKETGLEFVSERCSPAVSCHGNASNCEAVQGIEITLLQTSCTRNSECVNDPGLVLREFFEPGVGAQCSSFDQSSSYYRLNCAMPQIEDGLETEEQLLYFPSGETVFQQIGGIMPQTGSVPYTCDPSWNQGLSIHGEDDSSSSEPSICESSDSDIGIIENGQNDEDGVLCGKESIGQQRSLSVENMGCLTETLSFAPGEMLGTPPTEGTEDPGEMHHSNENGNLASCQDTATILFSENPFTEENGAPKVLETTHVNGEDLQAIDNDVMTESDEMQATKRRRLTLSLEGEGHTGSLLKDLHL</sequence>
<keyword evidence="3" id="KW-0833">Ubl conjugation pathway</keyword>
<evidence type="ECO:0000256" key="2">
    <source>
        <dbReference type="ARBA" id="ARBA00022670"/>
    </source>
</evidence>
<dbReference type="InterPro" id="IPR057375">
    <property type="entry name" value="ULP2A/B_PH"/>
</dbReference>
<proteinExistence type="inferred from homology"/>
<dbReference type="SUPFAM" id="SSF54001">
    <property type="entry name" value="Cysteine proteinases"/>
    <property type="match status" value="1"/>
</dbReference>
<dbReference type="Gene3D" id="3.30.310.130">
    <property type="entry name" value="Ubiquitin-related"/>
    <property type="match status" value="1"/>
</dbReference>
<dbReference type="GO" id="GO:0006508">
    <property type="term" value="P:proteolysis"/>
    <property type="evidence" value="ECO:0007669"/>
    <property type="project" value="UniProtKB-KW"/>
</dbReference>
<feature type="region of interest" description="Disordered" evidence="7">
    <location>
        <begin position="421"/>
        <end position="443"/>
    </location>
</feature>
<reference evidence="9" key="1">
    <citation type="submission" date="2018-02" db="EMBL/GenBank/DDBJ databases">
        <title>Rhizophora mucronata_Transcriptome.</title>
        <authorList>
            <person name="Meera S.P."/>
            <person name="Sreeshan A."/>
            <person name="Augustine A."/>
        </authorList>
    </citation>
    <scope>NUCLEOTIDE SEQUENCE</scope>
    <source>
        <tissue evidence="9">Leaf</tissue>
    </source>
</reference>
<evidence type="ECO:0000256" key="4">
    <source>
        <dbReference type="ARBA" id="ARBA00022801"/>
    </source>
</evidence>
<dbReference type="InterPro" id="IPR038765">
    <property type="entry name" value="Papain-like_cys_pep_sf"/>
</dbReference>
<feature type="compositionally biased region" description="Low complexity" evidence="7">
    <location>
        <begin position="579"/>
        <end position="588"/>
    </location>
</feature>
<dbReference type="InterPro" id="IPR003653">
    <property type="entry name" value="Peptidase_C48_C"/>
</dbReference>
<evidence type="ECO:0000313" key="9">
    <source>
        <dbReference type="EMBL" id="MBX23646.1"/>
    </source>
</evidence>
<feature type="region of interest" description="Disordered" evidence="7">
    <location>
        <begin position="568"/>
        <end position="588"/>
    </location>
</feature>
<organism evidence="9">
    <name type="scientific">Rhizophora mucronata</name>
    <name type="common">Asiatic mangrove</name>
    <dbReference type="NCBI Taxonomy" id="61149"/>
    <lineage>
        <taxon>Eukaryota</taxon>
        <taxon>Viridiplantae</taxon>
        <taxon>Streptophyta</taxon>
        <taxon>Embryophyta</taxon>
        <taxon>Tracheophyta</taxon>
        <taxon>Spermatophyta</taxon>
        <taxon>Magnoliopsida</taxon>
        <taxon>eudicotyledons</taxon>
        <taxon>Gunneridae</taxon>
        <taxon>Pentapetalae</taxon>
        <taxon>rosids</taxon>
        <taxon>fabids</taxon>
        <taxon>Malpighiales</taxon>
        <taxon>Rhizophoraceae</taxon>
        <taxon>Rhizophora</taxon>
    </lineage>
</organism>
<dbReference type="Gene3D" id="1.10.418.20">
    <property type="match status" value="1"/>
</dbReference>
<name>A0A2P2M098_RHIMU</name>
<evidence type="ECO:0000256" key="5">
    <source>
        <dbReference type="ARBA" id="ARBA00022807"/>
    </source>
</evidence>
<evidence type="ECO:0000256" key="7">
    <source>
        <dbReference type="SAM" id="MobiDB-lite"/>
    </source>
</evidence>
<dbReference type="EMBL" id="GGEC01043162">
    <property type="protein sequence ID" value="MBX23646.1"/>
    <property type="molecule type" value="Transcribed_RNA"/>
</dbReference>
<dbReference type="PANTHER" id="PTHR47764">
    <property type="entry name" value="UBIQUITIN-LIKE-SPECIFIC PROTEASE 2B-RELATED"/>
    <property type="match status" value="1"/>
</dbReference>
<dbReference type="Pfam" id="PF02902">
    <property type="entry name" value="Peptidase_C48"/>
    <property type="match status" value="1"/>
</dbReference>
<evidence type="ECO:0000256" key="3">
    <source>
        <dbReference type="ARBA" id="ARBA00022786"/>
    </source>
</evidence>
<comment type="similarity">
    <text evidence="1">Belongs to the peptidase C48 family.</text>
</comment>
<comment type="function">
    <text evidence="6">Protease that catalyzes two essential functions in the SUMO pathway: processing of full-length SUMOs to their mature forms and deconjugation of SUMO from targeted proteins.</text>
</comment>
<keyword evidence="5" id="KW-0788">Thiol protease</keyword>
<dbReference type="GO" id="GO:0008234">
    <property type="term" value="F:cysteine-type peptidase activity"/>
    <property type="evidence" value="ECO:0007669"/>
    <property type="project" value="UniProtKB-KW"/>
</dbReference>
<dbReference type="PANTHER" id="PTHR47764:SF2">
    <property type="entry name" value="UBIQUITIN-LIKE PROTEASE FAMILY PROFILE DOMAIN-CONTAINING PROTEIN"/>
    <property type="match status" value="1"/>
</dbReference>
<dbReference type="PROSITE" id="PS50600">
    <property type="entry name" value="ULP_PROTEASE"/>
    <property type="match status" value="1"/>
</dbReference>
<dbReference type="AlphaFoldDB" id="A0A2P2M098"/>
<evidence type="ECO:0000259" key="8">
    <source>
        <dbReference type="PROSITE" id="PS50600"/>
    </source>
</evidence>
<evidence type="ECO:0000256" key="6">
    <source>
        <dbReference type="ARBA" id="ARBA00057729"/>
    </source>
</evidence>
<dbReference type="Pfam" id="PF25352">
    <property type="entry name" value="PH_ULP"/>
    <property type="match status" value="1"/>
</dbReference>
<keyword evidence="4" id="KW-0378">Hydrolase</keyword>
<protein>
    <submittedName>
        <fullName evidence="9">Uncharacterized protein MANES_02G145000</fullName>
    </submittedName>
</protein>
<feature type="region of interest" description="Disordered" evidence="7">
    <location>
        <begin position="633"/>
        <end position="655"/>
    </location>
</feature>
<keyword evidence="2" id="KW-0645">Protease</keyword>